<dbReference type="InterPro" id="IPR052383">
    <property type="entry name" value="Anti-sigma-E_RseA-like"/>
</dbReference>
<reference evidence="4 5" key="1">
    <citation type="submission" date="2016-10" db="EMBL/GenBank/DDBJ databases">
        <authorList>
            <person name="de Groot N.N."/>
        </authorList>
    </citation>
    <scope>NUCLEOTIDE SEQUENCE [LARGE SCALE GENOMIC DNA]</scope>
    <source>
        <strain evidence="3 4">CGMCC 1.9095</strain>
        <strain evidence="2 5">DSM 22558</strain>
    </source>
</reference>
<organism evidence="3 4">
    <name type="scientific">Halopseudomonas bauzanensis</name>
    <dbReference type="NCBI Taxonomy" id="653930"/>
    <lineage>
        <taxon>Bacteria</taxon>
        <taxon>Pseudomonadati</taxon>
        <taxon>Pseudomonadota</taxon>
        <taxon>Gammaproteobacteria</taxon>
        <taxon>Pseudomonadales</taxon>
        <taxon>Pseudomonadaceae</taxon>
        <taxon>Halopseudomonas</taxon>
    </lineage>
</organism>
<dbReference type="Proteomes" id="UP000186904">
    <property type="component" value="Unassembled WGS sequence"/>
</dbReference>
<protein>
    <submittedName>
        <fullName evidence="2">Anti sigma-E protein, RseA</fullName>
    </submittedName>
    <submittedName>
        <fullName evidence="3">Sigma-E factor negative regulatory protein RseA</fullName>
    </submittedName>
</protein>
<dbReference type="Pfam" id="PF03872">
    <property type="entry name" value="RseA_N"/>
    <property type="match status" value="1"/>
</dbReference>
<gene>
    <name evidence="3" type="ORF">SAMN04487855_2861</name>
    <name evidence="2" type="ORF">SAMN05216589_2909</name>
</gene>
<accession>A0A1I4P9C9</accession>
<dbReference type="OrthoDB" id="5734981at2"/>
<dbReference type="Proteomes" id="UP000186599">
    <property type="component" value="Unassembled WGS sequence"/>
</dbReference>
<dbReference type="GO" id="GO:0016989">
    <property type="term" value="F:sigma factor antagonist activity"/>
    <property type="evidence" value="ECO:0007669"/>
    <property type="project" value="InterPro"/>
</dbReference>
<dbReference type="STRING" id="653930.SAMN05216589_2909"/>
<dbReference type="RefSeq" id="WP_074780971.1">
    <property type="nucleotide sequence ID" value="NZ_FOGN01000006.1"/>
</dbReference>
<evidence type="ECO:0000313" key="4">
    <source>
        <dbReference type="Proteomes" id="UP000186599"/>
    </source>
</evidence>
<dbReference type="EMBL" id="FOUA01000006">
    <property type="protein sequence ID" value="SFM24474.1"/>
    <property type="molecule type" value="Genomic_DNA"/>
</dbReference>
<evidence type="ECO:0000313" key="2">
    <source>
        <dbReference type="EMBL" id="SES26062.1"/>
    </source>
</evidence>
<keyword evidence="4" id="KW-1185">Reference proteome</keyword>
<dbReference type="InterPro" id="IPR005572">
    <property type="entry name" value="Anti-sigma_E_RseA_N"/>
</dbReference>
<evidence type="ECO:0000313" key="3">
    <source>
        <dbReference type="EMBL" id="SFM24474.1"/>
    </source>
</evidence>
<dbReference type="CDD" id="cd16328">
    <property type="entry name" value="RseA_N"/>
    <property type="match status" value="1"/>
</dbReference>
<dbReference type="AlphaFoldDB" id="A0A1I4P9C9"/>
<dbReference type="EMBL" id="FOGN01000006">
    <property type="protein sequence ID" value="SES26062.1"/>
    <property type="molecule type" value="Genomic_DNA"/>
</dbReference>
<feature type="domain" description="Anti sigma-E protein RseA N-terminal" evidence="1">
    <location>
        <begin position="7"/>
        <end position="81"/>
    </location>
</feature>
<sequence>MRSESLRETLSALMDDEAEQLELRRVLHAGEQDPDVRRSWERYQLARSVMHKEPWQPGVDLSAGIAAALADEPVPAAAPTVAPTRWKMQLGRVAVAASVTLAVLVGVRMVNQEGMPDSSNTMAAIERTAPAAGTSPVTAVPAQARSGAVLAGFTSLADQAEPQPQASGPSAWQEQRIGSYLRRHAENSAQAAPNLVPYARAASLENN</sequence>
<dbReference type="PANTHER" id="PTHR38104:SF1">
    <property type="entry name" value="ANTI-SIGMA-E FACTOR RSEA"/>
    <property type="match status" value="1"/>
</dbReference>
<evidence type="ECO:0000259" key="1">
    <source>
        <dbReference type="Pfam" id="PF03872"/>
    </source>
</evidence>
<dbReference type="Gene3D" id="1.10.10.880">
    <property type="entry name" value="Anti sigma-E protein RseA, N-terminal domain"/>
    <property type="match status" value="1"/>
</dbReference>
<proteinExistence type="predicted"/>
<dbReference type="SUPFAM" id="SSF89069">
    <property type="entry name" value="N-terminal, cytoplasmic domain of anti-sigmaE factor RseA"/>
    <property type="match status" value="1"/>
</dbReference>
<evidence type="ECO:0000313" key="5">
    <source>
        <dbReference type="Proteomes" id="UP000186904"/>
    </source>
</evidence>
<dbReference type="InterPro" id="IPR036147">
    <property type="entry name" value="Anti-sigma_E_RseA_N_sf"/>
</dbReference>
<name>A0A1I4P9C9_9GAMM</name>
<dbReference type="PANTHER" id="PTHR38104">
    <property type="match status" value="1"/>
</dbReference>